<dbReference type="RefSeq" id="WP_342297941.1">
    <property type="nucleotide sequence ID" value="NZ_JBCEVZ010000021.1"/>
</dbReference>
<sequence>MSEINGEAIAPSAGNGAAFILGRTGPDALSLLAAGQRARDIAQQKQAEAKQKQAEQIGKAHQEDLKYKTETGRLFQPAFDEQTANAYDVLTGIKRQEMAGKIDATESARQAAQYKREIEALRIHGTEKQRYWDERTGQLAHDPTRNLTNYTTALGRTLIGPDGKRVLATAHDPEATAAALDNDPTTYNEPAVVAKVLHDVVPTITQKVAEAGTLGGQHYADQVRGQLLYMEHGKPALNADGSPRLNLDGGAAALLDQGTVKLLADAREAAYNKQREAREEARKTDPTLPSLPKISRNGHLSMMFGPQLAYSQSHEEALNPRPPQPRAAAKPSRDEVMVTPAVGFQLSHYEQPGQQPGAIARTLGAKPGSATLVANHYPTVGQSFGSARQPFTPVVVDNARAEIVGQDGKPTHLPKAAPNGKIQMQLTSRDYSLYVGGKRVGRREPFATPAEAYQHLLSTIHDLTPEQARKAELRTEYRGAVVDKEKTAGDGLGGKPQAIGNNANGGPTYDNGTSEKRYSVIVPADQYTDAQLVQATGGKWHPRIPTKEQRAVIDALRAKGGRLVTPYSQALTAKPAPKEKADPLGFGDSKPTGVNWGRGGKVYTPKPNTGGLY</sequence>
<dbReference type="EMBL" id="JBCEVZ010000021">
    <property type="protein sequence ID" value="MEL5994650.1"/>
    <property type="molecule type" value="Genomic_DNA"/>
</dbReference>
<protein>
    <submittedName>
        <fullName evidence="2">Uncharacterized protein</fullName>
    </submittedName>
</protein>
<proteinExistence type="predicted"/>
<organism evidence="2 3">
    <name type="scientific">Hymenobacter segetis</name>
    <dbReference type="NCBI Taxonomy" id="2025509"/>
    <lineage>
        <taxon>Bacteria</taxon>
        <taxon>Pseudomonadati</taxon>
        <taxon>Bacteroidota</taxon>
        <taxon>Cytophagia</taxon>
        <taxon>Cytophagales</taxon>
        <taxon>Hymenobacteraceae</taxon>
        <taxon>Hymenobacter</taxon>
    </lineage>
</organism>
<evidence type="ECO:0000313" key="3">
    <source>
        <dbReference type="Proteomes" id="UP001479606"/>
    </source>
</evidence>
<feature type="region of interest" description="Disordered" evidence="1">
    <location>
        <begin position="572"/>
        <end position="613"/>
    </location>
</feature>
<name>A0ABU9LVE9_9BACT</name>
<feature type="region of interest" description="Disordered" evidence="1">
    <location>
        <begin position="310"/>
        <end position="333"/>
    </location>
</feature>
<feature type="compositionally biased region" description="Basic and acidic residues" evidence="1">
    <location>
        <begin position="273"/>
        <end position="285"/>
    </location>
</feature>
<keyword evidence="3" id="KW-1185">Reference proteome</keyword>
<feature type="region of interest" description="Disordered" evidence="1">
    <location>
        <begin position="273"/>
        <end position="297"/>
    </location>
</feature>
<feature type="region of interest" description="Disordered" evidence="1">
    <location>
        <begin position="486"/>
        <end position="507"/>
    </location>
</feature>
<evidence type="ECO:0000256" key="1">
    <source>
        <dbReference type="SAM" id="MobiDB-lite"/>
    </source>
</evidence>
<comment type="caution">
    <text evidence="2">The sequence shown here is derived from an EMBL/GenBank/DDBJ whole genome shotgun (WGS) entry which is preliminary data.</text>
</comment>
<dbReference type="Proteomes" id="UP001479606">
    <property type="component" value="Unassembled WGS sequence"/>
</dbReference>
<reference evidence="2 3" key="1">
    <citation type="journal article" date="2018" name="Arch. Microbiol.">
        <title>Hymenobacter segetis sp. nov., isolated from soil.</title>
        <authorList>
            <person name="Ten L.N."/>
            <person name="Lim S.J."/>
            <person name="Kim B.O."/>
            <person name="Kang I.K."/>
            <person name="Jung H.Y."/>
        </authorList>
    </citation>
    <scope>NUCLEOTIDE SEQUENCE [LARGE SCALE GENOMIC DNA]</scope>
    <source>
        <strain evidence="2 3">S7-3-11</strain>
    </source>
</reference>
<evidence type="ECO:0000313" key="2">
    <source>
        <dbReference type="EMBL" id="MEL5994650.1"/>
    </source>
</evidence>
<gene>
    <name evidence="2" type="ORF">AAFH49_10560</name>
</gene>
<accession>A0ABU9LVE9</accession>